<gene>
    <name evidence="2" type="ORF">K443DRAFT_11712</name>
</gene>
<evidence type="ECO:0000313" key="2">
    <source>
        <dbReference type="EMBL" id="KIJ94971.1"/>
    </source>
</evidence>
<dbReference type="AlphaFoldDB" id="A0A0C9XB71"/>
<name>A0A0C9XB71_9AGAR</name>
<evidence type="ECO:0000313" key="3">
    <source>
        <dbReference type="Proteomes" id="UP000054477"/>
    </source>
</evidence>
<dbReference type="OrthoDB" id="3365519at2759"/>
<feature type="compositionally biased region" description="Polar residues" evidence="1">
    <location>
        <begin position="129"/>
        <end position="150"/>
    </location>
</feature>
<reference evidence="2 3" key="1">
    <citation type="submission" date="2014-04" db="EMBL/GenBank/DDBJ databases">
        <authorList>
            <consortium name="DOE Joint Genome Institute"/>
            <person name="Kuo A."/>
            <person name="Kohler A."/>
            <person name="Nagy L.G."/>
            <person name="Floudas D."/>
            <person name="Copeland A."/>
            <person name="Barry K.W."/>
            <person name="Cichocki N."/>
            <person name="Veneault-Fourrey C."/>
            <person name="LaButti K."/>
            <person name="Lindquist E.A."/>
            <person name="Lipzen A."/>
            <person name="Lundell T."/>
            <person name="Morin E."/>
            <person name="Murat C."/>
            <person name="Sun H."/>
            <person name="Tunlid A."/>
            <person name="Henrissat B."/>
            <person name="Grigoriev I.V."/>
            <person name="Hibbett D.S."/>
            <person name="Martin F."/>
            <person name="Nordberg H.P."/>
            <person name="Cantor M.N."/>
            <person name="Hua S.X."/>
        </authorList>
    </citation>
    <scope>NUCLEOTIDE SEQUENCE [LARGE SCALE GENOMIC DNA]</scope>
    <source>
        <strain evidence="2 3">LaAM-08-1</strain>
    </source>
</reference>
<feature type="region of interest" description="Disordered" evidence="1">
    <location>
        <begin position="665"/>
        <end position="702"/>
    </location>
</feature>
<dbReference type="STRING" id="1095629.A0A0C9XB71"/>
<dbReference type="HOGENOM" id="CLU_371741_0_0_1"/>
<feature type="region of interest" description="Disordered" evidence="1">
    <location>
        <begin position="209"/>
        <end position="276"/>
    </location>
</feature>
<feature type="compositionally biased region" description="Polar residues" evidence="1">
    <location>
        <begin position="17"/>
        <end position="28"/>
    </location>
</feature>
<dbReference type="Proteomes" id="UP000054477">
    <property type="component" value="Unassembled WGS sequence"/>
</dbReference>
<accession>A0A0C9XB71</accession>
<reference evidence="3" key="2">
    <citation type="submission" date="2015-01" db="EMBL/GenBank/DDBJ databases">
        <title>Evolutionary Origins and Diversification of the Mycorrhizal Mutualists.</title>
        <authorList>
            <consortium name="DOE Joint Genome Institute"/>
            <consortium name="Mycorrhizal Genomics Consortium"/>
            <person name="Kohler A."/>
            <person name="Kuo A."/>
            <person name="Nagy L.G."/>
            <person name="Floudas D."/>
            <person name="Copeland A."/>
            <person name="Barry K.W."/>
            <person name="Cichocki N."/>
            <person name="Veneault-Fourrey C."/>
            <person name="LaButti K."/>
            <person name="Lindquist E.A."/>
            <person name="Lipzen A."/>
            <person name="Lundell T."/>
            <person name="Morin E."/>
            <person name="Murat C."/>
            <person name="Riley R."/>
            <person name="Ohm R."/>
            <person name="Sun H."/>
            <person name="Tunlid A."/>
            <person name="Henrissat B."/>
            <person name="Grigoriev I.V."/>
            <person name="Hibbett D.S."/>
            <person name="Martin F."/>
        </authorList>
    </citation>
    <scope>NUCLEOTIDE SEQUENCE [LARGE SCALE GENOMIC DNA]</scope>
    <source>
        <strain evidence="3">LaAM-08-1</strain>
    </source>
</reference>
<sequence length="748" mass="82076">MFNVQRSINGMGDHPSHQPQNGLHAQNGQGHGFVLTHQQQNSPPISLQDPHQDPHGTPPTRTASTGSIGPLPQHPHGQQQQQPQTPPRGKKLSKSRNGLDRSSTTTLHTTDESNASAASSMQHKFVGQRSPSRSGGSHAQAQALRPTTPQKSRRPTTPLRHKILDEGTIPDARDDDWVEDVMLNPTMKKWKARSAEMGLMMDGHGQRYEEVESVSSHHHHYHQRAPAGSVAAPAEGVKSRVRRRGGWRGREREKEKGKSRETNSDAGSDATQDHEEAEETVSSYYFNLPQLLSHHQVVRNLFEYMNFYEWCILSSISNEIRMLLVQSPPLRKKVLERFLGMVDGAGMSQSHCRCHLRYALVLLLNHQADVSLPRSGLHARSVNHPNSQHVHPLPLDPPQHSLSLPVRCSTCGYTRVVLRLRAQAENKASVARTKALYAPAPLSPSSTPASAYRSTTKSPVGELPKYLPALAFPPSYFHRVIRSGPTVSNPIVHVDISPWGEEIAANLQLLQDRIRTETHKGAYHNVVRWVHRSLFTIRPPTRTYAPPPPNSRGQTQVPRIPILETENMFVDLGWYGTIVVETEGTKETLADLQERCGPGVFPSPPRGVNGHHPTAQFENRKYPPTPAGNVVSFAGLLSPAPVAVGLPQLTSGPVLTRFPARAVSESASASDTSSLPGSASSSTLDSPNGVTPGTFRLRDATPDPSGVCQGLIEDLDITGLGVRITFYVTSILTGRTPEPHHILSEPLD</sequence>
<proteinExistence type="predicted"/>
<organism evidence="2 3">
    <name type="scientific">Laccaria amethystina LaAM-08-1</name>
    <dbReference type="NCBI Taxonomy" id="1095629"/>
    <lineage>
        <taxon>Eukaryota</taxon>
        <taxon>Fungi</taxon>
        <taxon>Dikarya</taxon>
        <taxon>Basidiomycota</taxon>
        <taxon>Agaricomycotina</taxon>
        <taxon>Agaricomycetes</taxon>
        <taxon>Agaricomycetidae</taxon>
        <taxon>Agaricales</taxon>
        <taxon>Agaricineae</taxon>
        <taxon>Hydnangiaceae</taxon>
        <taxon>Laccaria</taxon>
    </lineage>
</organism>
<feature type="compositionally biased region" description="Polar residues" evidence="1">
    <location>
        <begin position="100"/>
        <end position="122"/>
    </location>
</feature>
<feature type="compositionally biased region" description="Low complexity" evidence="1">
    <location>
        <begin position="69"/>
        <end position="83"/>
    </location>
</feature>
<evidence type="ECO:0000256" key="1">
    <source>
        <dbReference type="SAM" id="MobiDB-lite"/>
    </source>
</evidence>
<keyword evidence="3" id="KW-1185">Reference proteome</keyword>
<feature type="region of interest" description="Disordered" evidence="1">
    <location>
        <begin position="600"/>
        <end position="622"/>
    </location>
</feature>
<protein>
    <submittedName>
        <fullName evidence="2">Uncharacterized protein</fullName>
    </submittedName>
</protein>
<feature type="compositionally biased region" description="Polar residues" evidence="1">
    <location>
        <begin position="36"/>
        <end position="45"/>
    </location>
</feature>
<dbReference type="EMBL" id="KN838772">
    <property type="protein sequence ID" value="KIJ94971.1"/>
    <property type="molecule type" value="Genomic_DNA"/>
</dbReference>
<feature type="compositionally biased region" description="Basic and acidic residues" evidence="1">
    <location>
        <begin position="248"/>
        <end position="263"/>
    </location>
</feature>
<feature type="region of interest" description="Disordered" evidence="1">
    <location>
        <begin position="1"/>
        <end position="172"/>
    </location>
</feature>
<feature type="compositionally biased region" description="Low complexity" evidence="1">
    <location>
        <begin position="665"/>
        <end position="687"/>
    </location>
</feature>